<feature type="region of interest" description="Disordered" evidence="11">
    <location>
        <begin position="1"/>
        <end position="58"/>
    </location>
</feature>
<dbReference type="PANTHER" id="PTHR15653">
    <property type="entry name" value="STRIATIN"/>
    <property type="match status" value="1"/>
</dbReference>
<sequence>MMDSNNGCTSTLTNGRLTMTNNNNNNNNVSLTNNNNNNNNINNNNNNNGQNSDQNRSTNLPYTIAGIVQFLQYEWQKFELHRQQWEVEKSELQARIALLQGERKGQENLKNDLIRRIKMLEYCLKQERTKFHKLKYGTEPTDHINDTTADELNDLQFELDDNINNNNNNNNNDNTDGDQKNLSWKQGRQLLRLYLQEIGYTDTIIDVRSNRVRSLLGLSINDQITSEQAVTKMIGLEKKNHPNQTSTTNNNNNDNSNELSTSSPDYIDFVRRRNKQIKNQTNTMINDAESSVLATFEFLNNQNDHDSMLDKIDVDDEDVMDQSLDTQGGGGGDHGSTMNNNDETEEVLNEFDMILNNRMIDPNNQRENHFDLRSASKRSTDWNCSNPNRDLMLGELASLTETDNVIDNCNVSINNNNNNNTATSEIRKTWSQKYILKSHYDCIRSLRFHSTEPLLITASDDETLKLWNINKTQSTKNKQPINTVNAIDLEPIYTYRGHSSKVLSLCLNGNQFYSGSQNGEIITWSIPMNNLYMDIYDPYDYKIQLNTITKAHNNAIWSLSSLTSSQSQLNILCSSSSDKTIKIWDTARSICLKTIETEDKTPTDIAVIGSLNTNQNVSSSPLLICAYNDGTMAMYDIEAHSGDIGNSSSSSSANPILTFEKSNDNNNGRINSIAIHPIMPVVITAHEDRFIKLWDINTGKCIHSMVAHLDEVTSVDCDPNGWYILSGSHDCSVRLWNFDNKNCVQEISSHRKKFDEAIFDVTFHPTKPYFASAGADGLAKVFV</sequence>
<dbReference type="PRINTS" id="PR00320">
    <property type="entry name" value="GPROTEINBRPT"/>
</dbReference>
<feature type="region of interest" description="Disordered" evidence="11">
    <location>
        <begin position="160"/>
        <end position="181"/>
    </location>
</feature>
<evidence type="ECO:0000256" key="4">
    <source>
        <dbReference type="ARBA" id="ARBA00022553"/>
    </source>
</evidence>
<keyword evidence="3" id="KW-0963">Cytoplasm</keyword>
<dbReference type="InParanoid" id="A0A6P6Y7U2"/>
<keyword evidence="7" id="KW-0112">Calmodulin-binding</keyword>
<feature type="region of interest" description="Disordered" evidence="11">
    <location>
        <begin position="239"/>
        <end position="265"/>
    </location>
</feature>
<dbReference type="OMA" id="KTDLMRR"/>
<feature type="repeat" description="WD" evidence="9">
    <location>
        <begin position="663"/>
        <end position="704"/>
    </location>
</feature>
<evidence type="ECO:0000256" key="1">
    <source>
        <dbReference type="ARBA" id="ARBA00004496"/>
    </source>
</evidence>
<dbReference type="FunCoup" id="A0A6P6Y7U2">
    <property type="interactions" value="1057"/>
</dbReference>
<feature type="compositionally biased region" description="Polar residues" evidence="11">
    <location>
        <begin position="1"/>
        <end position="20"/>
    </location>
</feature>
<dbReference type="RefSeq" id="XP_027201076.1">
    <property type="nucleotide sequence ID" value="XM_027345275.1"/>
</dbReference>
<feature type="repeat" description="WD" evidence="9">
    <location>
        <begin position="549"/>
        <end position="594"/>
    </location>
</feature>
<dbReference type="InterPro" id="IPR001680">
    <property type="entry name" value="WD40_rpt"/>
</dbReference>
<evidence type="ECO:0000256" key="9">
    <source>
        <dbReference type="PROSITE-ProRule" id="PRU00221"/>
    </source>
</evidence>
<protein>
    <submittedName>
        <fullName evidence="14">Striatin-3-like</fullName>
    </submittedName>
</protein>
<dbReference type="CDD" id="cd00200">
    <property type="entry name" value="WD40"/>
    <property type="match status" value="1"/>
</dbReference>
<dbReference type="InterPro" id="IPR019775">
    <property type="entry name" value="WD40_repeat_CS"/>
</dbReference>
<evidence type="ECO:0000256" key="6">
    <source>
        <dbReference type="ARBA" id="ARBA00022737"/>
    </source>
</evidence>
<dbReference type="InterPro" id="IPR051488">
    <property type="entry name" value="WD_repeat_striatin"/>
</dbReference>
<feature type="region of interest" description="Disordered" evidence="11">
    <location>
        <begin position="321"/>
        <end position="341"/>
    </location>
</feature>
<dbReference type="AlphaFoldDB" id="A0A6P6Y7U2"/>
<evidence type="ECO:0000256" key="2">
    <source>
        <dbReference type="ARBA" id="ARBA00009616"/>
    </source>
</evidence>
<feature type="coiled-coil region" evidence="10">
    <location>
        <begin position="82"/>
        <end position="109"/>
    </location>
</feature>
<dbReference type="GO" id="GO:0005737">
    <property type="term" value="C:cytoplasm"/>
    <property type="evidence" value="ECO:0007669"/>
    <property type="project" value="UniProtKB-SubCell"/>
</dbReference>
<evidence type="ECO:0000313" key="13">
    <source>
        <dbReference type="Proteomes" id="UP000515146"/>
    </source>
</evidence>
<dbReference type="FunFam" id="1.20.5.300:FF:000001">
    <property type="entry name" value="striatin isoform X1"/>
    <property type="match status" value="1"/>
</dbReference>
<accession>A0A6P6Y7U2</accession>
<proteinExistence type="inferred from homology"/>
<evidence type="ECO:0000256" key="7">
    <source>
        <dbReference type="ARBA" id="ARBA00022860"/>
    </source>
</evidence>
<evidence type="ECO:0000256" key="11">
    <source>
        <dbReference type="SAM" id="MobiDB-lite"/>
    </source>
</evidence>
<dbReference type="GO" id="GO:0005516">
    <property type="term" value="F:calmodulin binding"/>
    <property type="evidence" value="ECO:0007669"/>
    <property type="project" value="UniProtKB-KW"/>
</dbReference>
<evidence type="ECO:0000313" key="14">
    <source>
        <dbReference type="RefSeq" id="XP_027201076.1"/>
    </source>
</evidence>
<feature type="compositionally biased region" description="Low complexity" evidence="11">
    <location>
        <begin position="162"/>
        <end position="174"/>
    </location>
</feature>
<comment type="similarity">
    <text evidence="2">Belongs to the WD repeat striatin family.</text>
</comment>
<keyword evidence="8 10" id="KW-0175">Coiled coil</keyword>
<dbReference type="InterPro" id="IPR015943">
    <property type="entry name" value="WD40/YVTN_repeat-like_dom_sf"/>
</dbReference>
<dbReference type="SMART" id="SM00320">
    <property type="entry name" value="WD40"/>
    <property type="match status" value="7"/>
</dbReference>
<dbReference type="PANTHER" id="PTHR15653:SF0">
    <property type="entry name" value="CONNECTOR OF KINASE TO AP-1, ISOFORM E"/>
    <property type="match status" value="1"/>
</dbReference>
<organism evidence="13 14">
    <name type="scientific">Dermatophagoides pteronyssinus</name>
    <name type="common">European house dust mite</name>
    <dbReference type="NCBI Taxonomy" id="6956"/>
    <lineage>
        <taxon>Eukaryota</taxon>
        <taxon>Metazoa</taxon>
        <taxon>Ecdysozoa</taxon>
        <taxon>Arthropoda</taxon>
        <taxon>Chelicerata</taxon>
        <taxon>Arachnida</taxon>
        <taxon>Acari</taxon>
        <taxon>Acariformes</taxon>
        <taxon>Sarcoptiformes</taxon>
        <taxon>Astigmata</taxon>
        <taxon>Psoroptidia</taxon>
        <taxon>Analgoidea</taxon>
        <taxon>Pyroglyphidae</taxon>
        <taxon>Dermatophagoidinae</taxon>
        <taxon>Dermatophagoides</taxon>
    </lineage>
</organism>
<keyword evidence="4" id="KW-0597">Phosphoprotein</keyword>
<evidence type="ECO:0000256" key="3">
    <source>
        <dbReference type="ARBA" id="ARBA00022490"/>
    </source>
</evidence>
<keyword evidence="13" id="KW-1185">Reference proteome</keyword>
<dbReference type="InterPro" id="IPR036322">
    <property type="entry name" value="WD40_repeat_dom_sf"/>
</dbReference>
<dbReference type="Proteomes" id="UP000515146">
    <property type="component" value="Unplaced"/>
</dbReference>
<dbReference type="InterPro" id="IPR020472">
    <property type="entry name" value="WD40_PAC1"/>
</dbReference>
<dbReference type="Gene3D" id="2.130.10.10">
    <property type="entry name" value="YVTN repeat-like/Quinoprotein amine dehydrogenase"/>
    <property type="match status" value="2"/>
</dbReference>
<dbReference type="SUPFAM" id="SSF50978">
    <property type="entry name" value="WD40 repeat-like"/>
    <property type="match status" value="1"/>
</dbReference>
<evidence type="ECO:0000256" key="5">
    <source>
        <dbReference type="ARBA" id="ARBA00022574"/>
    </source>
</evidence>
<keyword evidence="5 9" id="KW-0853">WD repeat</keyword>
<dbReference type="PROSITE" id="PS50082">
    <property type="entry name" value="WD_REPEATS_2"/>
    <property type="match status" value="4"/>
</dbReference>
<feature type="compositionally biased region" description="Low complexity" evidence="11">
    <location>
        <begin position="242"/>
        <end position="263"/>
    </location>
</feature>
<dbReference type="PROSITE" id="PS50294">
    <property type="entry name" value="WD_REPEATS_REGION"/>
    <property type="match status" value="3"/>
</dbReference>
<gene>
    <name evidence="14" type="primary">LOC113795089</name>
</gene>
<feature type="repeat" description="WD" evidence="9">
    <location>
        <begin position="436"/>
        <end position="477"/>
    </location>
</feature>
<dbReference type="PROSITE" id="PS00678">
    <property type="entry name" value="WD_REPEATS_1"/>
    <property type="match status" value="3"/>
</dbReference>
<comment type="subcellular location">
    <subcellularLocation>
        <location evidence="1">Cytoplasm</location>
    </subcellularLocation>
</comment>
<name>A0A6P6Y7U2_DERPT</name>
<keyword evidence="6" id="KW-0677">Repeat</keyword>
<evidence type="ECO:0000256" key="10">
    <source>
        <dbReference type="SAM" id="Coils"/>
    </source>
</evidence>
<evidence type="ECO:0000256" key="8">
    <source>
        <dbReference type="ARBA" id="ARBA00023054"/>
    </source>
</evidence>
<dbReference type="InterPro" id="IPR013258">
    <property type="entry name" value="Striatin_N"/>
</dbReference>
<reference evidence="14" key="1">
    <citation type="submission" date="2025-08" db="UniProtKB">
        <authorList>
            <consortium name="RefSeq"/>
        </authorList>
    </citation>
    <scope>IDENTIFICATION</scope>
    <source>
        <strain evidence="14">Airmid</strain>
    </source>
</reference>
<dbReference type="Gene3D" id="1.20.5.300">
    <property type="match status" value="1"/>
</dbReference>
<dbReference type="CTD" id="34096"/>
<dbReference type="KEGG" id="dpte:113795089"/>
<feature type="repeat" description="WD" evidence="9">
    <location>
        <begin position="705"/>
        <end position="746"/>
    </location>
</feature>
<dbReference type="OrthoDB" id="727118at2759"/>
<feature type="domain" description="Striatin N-terminal" evidence="12">
    <location>
        <begin position="63"/>
        <end position="205"/>
    </location>
</feature>
<dbReference type="Pfam" id="PF08232">
    <property type="entry name" value="Striatin"/>
    <property type="match status" value="1"/>
</dbReference>
<feature type="compositionally biased region" description="Low complexity" evidence="11">
    <location>
        <begin position="21"/>
        <end position="51"/>
    </location>
</feature>
<dbReference type="Pfam" id="PF00400">
    <property type="entry name" value="WD40"/>
    <property type="match status" value="6"/>
</dbReference>
<evidence type="ECO:0000259" key="12">
    <source>
        <dbReference type="Pfam" id="PF08232"/>
    </source>
</evidence>